<evidence type="ECO:0000313" key="2">
    <source>
        <dbReference type="Proteomes" id="UP001231649"/>
    </source>
</evidence>
<keyword evidence="2" id="KW-1185">Reference proteome</keyword>
<gene>
    <name evidence="1" type="ORF">PYW08_006531</name>
</gene>
<dbReference type="Proteomes" id="UP001231649">
    <property type="component" value="Chromosome 19"/>
</dbReference>
<organism evidence="1 2">
    <name type="scientific">Mythimna loreyi</name>
    <dbReference type="NCBI Taxonomy" id="667449"/>
    <lineage>
        <taxon>Eukaryota</taxon>
        <taxon>Metazoa</taxon>
        <taxon>Ecdysozoa</taxon>
        <taxon>Arthropoda</taxon>
        <taxon>Hexapoda</taxon>
        <taxon>Insecta</taxon>
        <taxon>Pterygota</taxon>
        <taxon>Neoptera</taxon>
        <taxon>Endopterygota</taxon>
        <taxon>Lepidoptera</taxon>
        <taxon>Glossata</taxon>
        <taxon>Ditrysia</taxon>
        <taxon>Noctuoidea</taxon>
        <taxon>Noctuidae</taxon>
        <taxon>Noctuinae</taxon>
        <taxon>Hadenini</taxon>
        <taxon>Mythimna</taxon>
    </lineage>
</organism>
<proteinExistence type="predicted"/>
<reference evidence="1" key="1">
    <citation type="submission" date="2023-03" db="EMBL/GenBank/DDBJ databases">
        <title>Chromosome-level genomes of two armyworms, Mythimna separata and Mythimna loreyi, provide insights into the biosynthesis and reception of sex pheromones.</title>
        <authorList>
            <person name="Zhao H."/>
        </authorList>
    </citation>
    <scope>NUCLEOTIDE SEQUENCE</scope>
    <source>
        <strain evidence="1">BeijingLab</strain>
    </source>
</reference>
<evidence type="ECO:0000313" key="1">
    <source>
        <dbReference type="EMBL" id="KAJ8721066.1"/>
    </source>
</evidence>
<name>A0ACC2QQ00_9NEOP</name>
<sequence length="351" mass="38731">MTLDNLWGYESNGGRRRRNSSSCLPDGRVSAHRARSYLVAVPSAKSEGHALRRYSQQNIRKPPSSTLRQGLPKASTEDNSRHQEVELPKISHEALLMDRLAQEHQAYPPDLLAFPLRGTQVSPAGGGPSQETESPIKSPVYGVTAINPALYSRFQGQNFQGSIPLISSKGYVTLPRRPRMVPDNSLRPQVFSTLNGVIPYYDTFNMRFFNHGGNYYSLNKSEIDLGPIGKMPSYVDDEEPAPSPAPGTPHATIPRNSLSSPNIHNQLLTLQAMSVNQMIKSEQRPLKVTLAEHEGLLRNRDFRSGYSVNVVSGTLGRSRTAPKPPPKPRKKAASEVKEPFLMNAGENATQV</sequence>
<dbReference type="EMBL" id="CM056795">
    <property type="protein sequence ID" value="KAJ8721066.1"/>
    <property type="molecule type" value="Genomic_DNA"/>
</dbReference>
<accession>A0ACC2QQ00</accession>
<protein>
    <submittedName>
        <fullName evidence="1">Uncharacterized protein</fullName>
    </submittedName>
</protein>
<comment type="caution">
    <text evidence="1">The sequence shown here is derived from an EMBL/GenBank/DDBJ whole genome shotgun (WGS) entry which is preliminary data.</text>
</comment>